<evidence type="ECO:0000256" key="2">
    <source>
        <dbReference type="RuleBase" id="RU362097"/>
    </source>
</evidence>
<keyword evidence="2" id="KW-0472">Membrane</keyword>
<comment type="subcellular location">
    <subcellularLocation>
        <location evidence="2">Cell membrane</location>
        <topology evidence="2">Lipid-anchor</topology>
    </subcellularLocation>
</comment>
<name>A0ABY4E0K9_9NEIS</name>
<dbReference type="Gene3D" id="1.20.1600.10">
    <property type="entry name" value="Outer membrane efflux proteins (OEP)"/>
    <property type="match status" value="1"/>
</dbReference>
<feature type="coiled-coil region" evidence="3">
    <location>
        <begin position="183"/>
        <end position="248"/>
    </location>
</feature>
<dbReference type="PANTHER" id="PTHR30203:SF33">
    <property type="entry name" value="BLR4455 PROTEIN"/>
    <property type="match status" value="1"/>
</dbReference>
<evidence type="ECO:0000313" key="4">
    <source>
        <dbReference type="EMBL" id="UOO89332.1"/>
    </source>
</evidence>
<dbReference type="SUPFAM" id="SSF56954">
    <property type="entry name" value="Outer membrane efflux proteins (OEP)"/>
    <property type="match status" value="1"/>
</dbReference>
<dbReference type="Pfam" id="PF02321">
    <property type="entry name" value="OEP"/>
    <property type="match status" value="2"/>
</dbReference>
<dbReference type="PANTHER" id="PTHR30203">
    <property type="entry name" value="OUTER MEMBRANE CATION EFFLUX PROTEIN"/>
    <property type="match status" value="1"/>
</dbReference>
<sequence length="472" mass="52447">MERSIYRSGGLAALMLTLVAACQSQYPHSIAPHNTEQLVGAYPHTQSNNMRSLYWDEYFQDDVLESLLHRALVSNKDLQLASLQILEAQAAYGIQRSELFPSINAGVDGQRARTAKDLNLPGLPAINEQYSASVGLQSWELDLWGRIANMNRAALQRFFASEANAKAVRNSIMNQVANQYLALAELNERIALAEQSRATFQESVRIFKRRYEVGAGAKTEYVQAQTLLSNADTLLHQLNQQKQNHEHMLSVLVGEPVRVFTGRLDTENFVNRDLLVGTPSDLLLNRPEIVAAEYQLQAADADILAARAAFFPRIALTANVGTASNEFNNLFSGGNGIWSVVPSISVPIFNAGRLRANVDLAQIRQNMAVVNYEKAIQTSFREVADALSDQVWLNRQVLSQKQALQAASERARLARISYDYGVVTYLEVLDAERELLSAQQSWVQTKRNVLQAQVALYFALGGDAYLKPSMNS</sequence>
<accession>A0ABY4E0K9</accession>
<gene>
    <name evidence="4" type="ORF">LVJ82_18115</name>
</gene>
<keyword evidence="3" id="KW-0175">Coiled coil</keyword>
<evidence type="ECO:0000256" key="3">
    <source>
        <dbReference type="SAM" id="Coils"/>
    </source>
</evidence>
<reference evidence="4 5" key="1">
    <citation type="journal article" date="2022" name="Res Sq">
        <title>Evolution of multicellular longitudinally dividing oral cavity symbionts (Neisseriaceae).</title>
        <authorList>
            <person name="Nyongesa S."/>
            <person name="Weber P."/>
            <person name="Bernet E."/>
            <person name="Pullido F."/>
            <person name="Nieckarz M."/>
            <person name="Delaby M."/>
            <person name="Nieves C."/>
            <person name="Viehboeck T."/>
            <person name="Krause N."/>
            <person name="Rivera-Millot A."/>
            <person name="Nakamura A."/>
            <person name="Vischer N."/>
            <person name="VanNieuwenhze M."/>
            <person name="Brun Y."/>
            <person name="Cava F."/>
            <person name="Bulgheresi S."/>
            <person name="Veyrier F."/>
        </authorList>
    </citation>
    <scope>NUCLEOTIDE SEQUENCE [LARGE SCALE GENOMIC DNA]</scope>
    <source>
        <strain evidence="4 5">SN4</strain>
    </source>
</reference>
<keyword evidence="2" id="KW-0812">Transmembrane</keyword>
<dbReference type="PROSITE" id="PS51257">
    <property type="entry name" value="PROKAR_LIPOPROTEIN"/>
    <property type="match status" value="1"/>
</dbReference>
<dbReference type="RefSeq" id="WP_244796760.1">
    <property type="nucleotide sequence ID" value="NZ_CP091511.1"/>
</dbReference>
<keyword evidence="2" id="KW-1134">Transmembrane beta strand</keyword>
<evidence type="ECO:0000256" key="1">
    <source>
        <dbReference type="ARBA" id="ARBA00007613"/>
    </source>
</evidence>
<keyword evidence="2" id="KW-0449">Lipoprotein</keyword>
<dbReference type="NCBIfam" id="TIGR01845">
    <property type="entry name" value="outer_NodT"/>
    <property type="match status" value="1"/>
</dbReference>
<dbReference type="EMBL" id="CP091511">
    <property type="protein sequence ID" value="UOO89332.1"/>
    <property type="molecule type" value="Genomic_DNA"/>
</dbReference>
<dbReference type="Gene3D" id="2.20.200.10">
    <property type="entry name" value="Outer membrane efflux proteins (OEP)"/>
    <property type="match status" value="1"/>
</dbReference>
<dbReference type="InterPro" id="IPR003423">
    <property type="entry name" value="OMP_efflux"/>
</dbReference>
<dbReference type="InterPro" id="IPR010131">
    <property type="entry name" value="MdtP/NodT-like"/>
</dbReference>
<keyword evidence="5" id="KW-1185">Reference proteome</keyword>
<protein>
    <submittedName>
        <fullName evidence="4">Efflux transporter outer membrane subunit</fullName>
    </submittedName>
</protein>
<dbReference type="Proteomes" id="UP000832011">
    <property type="component" value="Chromosome"/>
</dbReference>
<organism evidence="4 5">
    <name type="scientific">Vitreoscilla massiliensis</name>
    <dbReference type="NCBI Taxonomy" id="1689272"/>
    <lineage>
        <taxon>Bacteria</taxon>
        <taxon>Pseudomonadati</taxon>
        <taxon>Pseudomonadota</taxon>
        <taxon>Betaproteobacteria</taxon>
        <taxon>Neisseriales</taxon>
        <taxon>Neisseriaceae</taxon>
        <taxon>Vitreoscilla</taxon>
    </lineage>
</organism>
<proteinExistence type="inferred from homology"/>
<keyword evidence="2" id="KW-0564">Palmitate</keyword>
<evidence type="ECO:0000313" key="5">
    <source>
        <dbReference type="Proteomes" id="UP000832011"/>
    </source>
</evidence>
<comment type="similarity">
    <text evidence="1 2">Belongs to the outer membrane factor (OMF) (TC 1.B.17) family.</text>
</comment>